<evidence type="ECO:0000313" key="2">
    <source>
        <dbReference type="WBParaSite" id="nRc.2.0.1.t35921-RA"/>
    </source>
</evidence>
<dbReference type="Proteomes" id="UP000887565">
    <property type="component" value="Unplaced"/>
</dbReference>
<protein>
    <submittedName>
        <fullName evidence="2">Uncharacterized protein</fullName>
    </submittedName>
</protein>
<dbReference type="AlphaFoldDB" id="A0A915KCW1"/>
<accession>A0A915KCW1</accession>
<dbReference type="WBParaSite" id="nRc.2.0.1.t35921-RA">
    <property type="protein sequence ID" value="nRc.2.0.1.t35921-RA"/>
    <property type="gene ID" value="nRc.2.0.1.g35921"/>
</dbReference>
<proteinExistence type="predicted"/>
<keyword evidence="1" id="KW-1185">Reference proteome</keyword>
<reference evidence="2" key="1">
    <citation type="submission" date="2022-11" db="UniProtKB">
        <authorList>
            <consortium name="WormBaseParasite"/>
        </authorList>
    </citation>
    <scope>IDENTIFICATION</scope>
</reference>
<evidence type="ECO:0000313" key="1">
    <source>
        <dbReference type="Proteomes" id="UP000887565"/>
    </source>
</evidence>
<organism evidence="1 2">
    <name type="scientific">Romanomermis culicivorax</name>
    <name type="common">Nematode worm</name>
    <dbReference type="NCBI Taxonomy" id="13658"/>
    <lineage>
        <taxon>Eukaryota</taxon>
        <taxon>Metazoa</taxon>
        <taxon>Ecdysozoa</taxon>
        <taxon>Nematoda</taxon>
        <taxon>Enoplea</taxon>
        <taxon>Dorylaimia</taxon>
        <taxon>Mermithida</taxon>
        <taxon>Mermithoidea</taxon>
        <taxon>Mermithidae</taxon>
        <taxon>Romanomermis</taxon>
    </lineage>
</organism>
<name>A0A915KCW1_ROMCU</name>
<sequence>MYMQGDEIWHSRCNDLKPMERFTHDVSPYFTLEIVRRSISEPALLFRPASRSPKRGISYPKYTVDFGKHLTYMYLLPEQN</sequence>